<comment type="subcellular location">
    <subcellularLocation>
        <location evidence="1">Membrane</location>
        <topology evidence="1">Multi-pass membrane protein</topology>
    </subcellularLocation>
</comment>
<dbReference type="InterPro" id="IPR020846">
    <property type="entry name" value="MFS_dom"/>
</dbReference>
<dbReference type="PANTHER" id="PTHR23502:SF38">
    <property type="entry name" value="POLYAMINE TRANSPORTER 4"/>
    <property type="match status" value="1"/>
</dbReference>
<feature type="transmembrane region" description="Helical" evidence="6">
    <location>
        <begin position="251"/>
        <end position="270"/>
    </location>
</feature>
<feature type="transmembrane region" description="Helical" evidence="6">
    <location>
        <begin position="226"/>
        <end position="245"/>
    </location>
</feature>
<dbReference type="Proteomes" id="UP000769157">
    <property type="component" value="Unassembled WGS sequence"/>
</dbReference>
<keyword evidence="2 6" id="KW-0812">Transmembrane</keyword>
<dbReference type="PROSITE" id="PS50850">
    <property type="entry name" value="MFS"/>
    <property type="match status" value="1"/>
</dbReference>
<dbReference type="RefSeq" id="XP_046061530.1">
    <property type="nucleotide sequence ID" value="XM_046205602.1"/>
</dbReference>
<keyword evidence="9" id="KW-1185">Reference proteome</keyword>
<feature type="transmembrane region" description="Helical" evidence="6">
    <location>
        <begin position="514"/>
        <end position="535"/>
    </location>
</feature>
<dbReference type="SUPFAM" id="SSF103473">
    <property type="entry name" value="MFS general substrate transporter"/>
    <property type="match status" value="1"/>
</dbReference>
<evidence type="ECO:0000256" key="2">
    <source>
        <dbReference type="ARBA" id="ARBA00022692"/>
    </source>
</evidence>
<evidence type="ECO:0000256" key="5">
    <source>
        <dbReference type="SAM" id="MobiDB-lite"/>
    </source>
</evidence>
<reference evidence="8" key="1">
    <citation type="journal article" date="2021" name="Open Biol.">
        <title>Shared evolutionary footprints suggest mitochondrial oxidative damage underlies multiple complex I losses in fungi.</title>
        <authorList>
            <person name="Schikora-Tamarit M.A."/>
            <person name="Marcet-Houben M."/>
            <person name="Nosek J."/>
            <person name="Gabaldon T."/>
        </authorList>
    </citation>
    <scope>NUCLEOTIDE SEQUENCE</scope>
    <source>
        <strain evidence="8">CBS6075</strain>
    </source>
</reference>
<dbReference type="GeneID" id="70236480"/>
<feature type="compositionally biased region" description="Basic and acidic residues" evidence="5">
    <location>
        <begin position="111"/>
        <end position="126"/>
    </location>
</feature>
<accession>A0A9P8P778</accession>
<feature type="region of interest" description="Disordered" evidence="5">
    <location>
        <begin position="1"/>
        <end position="148"/>
    </location>
</feature>
<dbReference type="GO" id="GO:0140115">
    <property type="term" value="P:export across plasma membrane"/>
    <property type="evidence" value="ECO:0007669"/>
    <property type="project" value="UniProtKB-ARBA"/>
</dbReference>
<evidence type="ECO:0000259" key="7">
    <source>
        <dbReference type="PROSITE" id="PS50850"/>
    </source>
</evidence>
<feature type="transmembrane region" description="Helical" evidence="6">
    <location>
        <begin position="159"/>
        <end position="180"/>
    </location>
</feature>
<feature type="transmembrane region" description="Helical" evidence="6">
    <location>
        <begin position="192"/>
        <end position="214"/>
    </location>
</feature>
<feature type="compositionally biased region" description="Polar residues" evidence="5">
    <location>
        <begin position="84"/>
        <end position="102"/>
    </location>
</feature>
<evidence type="ECO:0000256" key="3">
    <source>
        <dbReference type="ARBA" id="ARBA00022989"/>
    </source>
</evidence>
<evidence type="ECO:0000256" key="6">
    <source>
        <dbReference type="SAM" id="Phobius"/>
    </source>
</evidence>
<dbReference type="GO" id="GO:0015606">
    <property type="term" value="F:spermidine transmembrane transporter activity"/>
    <property type="evidence" value="ECO:0007669"/>
    <property type="project" value="TreeGrafter"/>
</dbReference>
<dbReference type="CDD" id="cd17323">
    <property type="entry name" value="MFS_Tpo1_MDR_like"/>
    <property type="match status" value="1"/>
</dbReference>
<evidence type="ECO:0000256" key="4">
    <source>
        <dbReference type="ARBA" id="ARBA00023136"/>
    </source>
</evidence>
<dbReference type="PROSITE" id="PS00216">
    <property type="entry name" value="SUGAR_TRANSPORT_1"/>
    <property type="match status" value="1"/>
</dbReference>
<reference evidence="8" key="2">
    <citation type="submission" date="2021-01" db="EMBL/GenBank/DDBJ databases">
        <authorList>
            <person name="Schikora-Tamarit M.A."/>
        </authorList>
    </citation>
    <scope>NUCLEOTIDE SEQUENCE</scope>
    <source>
        <strain evidence="8">CBS6075</strain>
    </source>
</reference>
<feature type="transmembrane region" description="Helical" evidence="6">
    <location>
        <begin position="324"/>
        <end position="344"/>
    </location>
</feature>
<dbReference type="InterPro" id="IPR011701">
    <property type="entry name" value="MFS"/>
</dbReference>
<dbReference type="GO" id="GO:0005886">
    <property type="term" value="C:plasma membrane"/>
    <property type="evidence" value="ECO:0007669"/>
    <property type="project" value="TreeGrafter"/>
</dbReference>
<dbReference type="PANTHER" id="PTHR23502">
    <property type="entry name" value="MAJOR FACILITATOR SUPERFAMILY"/>
    <property type="match status" value="1"/>
</dbReference>
<feature type="transmembrane region" description="Helical" evidence="6">
    <location>
        <begin position="431"/>
        <end position="451"/>
    </location>
</feature>
<feature type="transmembrane region" description="Helical" evidence="6">
    <location>
        <begin position="282"/>
        <end position="304"/>
    </location>
</feature>
<feature type="domain" description="Major facilitator superfamily (MFS) profile" evidence="7">
    <location>
        <begin position="161"/>
        <end position="604"/>
    </location>
</feature>
<feature type="transmembrane region" description="Helical" evidence="6">
    <location>
        <begin position="365"/>
        <end position="382"/>
    </location>
</feature>
<dbReference type="GO" id="GO:0042908">
    <property type="term" value="P:xenobiotic transport"/>
    <property type="evidence" value="ECO:0007669"/>
    <property type="project" value="UniProtKB-ARBA"/>
</dbReference>
<organism evidence="8 9">
    <name type="scientific">Ogataea philodendri</name>
    <dbReference type="NCBI Taxonomy" id="1378263"/>
    <lineage>
        <taxon>Eukaryota</taxon>
        <taxon>Fungi</taxon>
        <taxon>Dikarya</taxon>
        <taxon>Ascomycota</taxon>
        <taxon>Saccharomycotina</taxon>
        <taxon>Pichiomycetes</taxon>
        <taxon>Pichiales</taxon>
        <taxon>Pichiaceae</taxon>
        <taxon>Ogataea</taxon>
    </lineage>
</organism>
<dbReference type="GO" id="GO:0000297">
    <property type="term" value="F:spermine transmembrane transporter activity"/>
    <property type="evidence" value="ECO:0007669"/>
    <property type="project" value="TreeGrafter"/>
</dbReference>
<comment type="caution">
    <text evidence="8">The sequence shown here is derived from an EMBL/GenBank/DDBJ whole genome shotgun (WGS) entry which is preliminary data.</text>
</comment>
<sequence>MSSSYSLSSVAGDEKYESAAESLAQNGEAEIDSIPTHTGNKENDWDVEQFQQYNFGEKSINPALDDKDVPPSFDQNDLNRELTRVTTNLSRLSRRLSGNHTIQSRDEDDTTGEKSDLKSESNQKDTEPEDEEGLDPRAMQWDNDSDPDNPLNWPNWKRWAVTMTIAFLCLVITIGSSIYVDAIPEMMTKWGISQTLGLSGLTFYLVGLAFGPTIAAPLSEIFGRKIIYCATLPISMLFTMGVGLSKHIREVLVLRFFAGLTASAALAIGGGTITDVWRPHELGLAMTLFCMAPLAGPVIGPIIGGFVAQNKVSSRLDRVGGLRWTMWVQLFFAAAAFIPVYVCPETYKAIIMRKRIKKRGLKMKKGIPLGQFLMLIVFITLLKPVEMLFVEPIVLVFSIYTAFIFAVLFGFFEAFPVIFRGEYHMTLGISGLPFLGVGLGIFIGAATYVYIDKRIFFKKWSDGYIGMKDKNGNKLPPSPESRLLPCKIGAVAMPPALFWLAWTGRSSVHWMAPIAAGVPFGFSLILIFFSILTYFSMSYPPLSVASALAANNFLRYVMSSVFPLFTVQMMENLHVYWGVSVFAFISLALAPVPWLFTVWGPRLRERSKYGFAAEQKQKQAATQSDV</sequence>
<dbReference type="AlphaFoldDB" id="A0A9P8P778"/>
<proteinExistence type="predicted"/>
<dbReference type="EMBL" id="JAEUBE010000295">
    <property type="protein sequence ID" value="KAH3666326.1"/>
    <property type="molecule type" value="Genomic_DNA"/>
</dbReference>
<feature type="transmembrane region" description="Helical" evidence="6">
    <location>
        <begin position="575"/>
        <end position="599"/>
    </location>
</feature>
<protein>
    <recommendedName>
        <fullName evidence="7">Major facilitator superfamily (MFS) profile domain-containing protein</fullName>
    </recommendedName>
</protein>
<evidence type="ECO:0000256" key="1">
    <source>
        <dbReference type="ARBA" id="ARBA00004141"/>
    </source>
</evidence>
<dbReference type="Gene3D" id="1.20.1250.20">
    <property type="entry name" value="MFS general substrate transporter like domains"/>
    <property type="match status" value="1"/>
</dbReference>
<keyword evidence="4 6" id="KW-0472">Membrane</keyword>
<dbReference type="InterPro" id="IPR005829">
    <property type="entry name" value="Sugar_transporter_CS"/>
</dbReference>
<dbReference type="InterPro" id="IPR036259">
    <property type="entry name" value="MFS_trans_sf"/>
</dbReference>
<evidence type="ECO:0000313" key="8">
    <source>
        <dbReference type="EMBL" id="KAH3666326.1"/>
    </source>
</evidence>
<keyword evidence="3 6" id="KW-1133">Transmembrane helix</keyword>
<gene>
    <name evidence="8" type="ORF">OGAPHI_004515</name>
</gene>
<evidence type="ECO:0000313" key="9">
    <source>
        <dbReference type="Proteomes" id="UP000769157"/>
    </source>
</evidence>
<dbReference type="Pfam" id="PF07690">
    <property type="entry name" value="MFS_1"/>
    <property type="match status" value="1"/>
</dbReference>
<name>A0A9P8P778_9ASCO</name>
<feature type="transmembrane region" description="Helical" evidence="6">
    <location>
        <begin position="394"/>
        <end position="419"/>
    </location>
</feature>
<dbReference type="OrthoDB" id="3936150at2759"/>